<dbReference type="EMBL" id="KI913972">
    <property type="protein sequence ID" value="ETV97566.1"/>
    <property type="molecule type" value="Genomic_DNA"/>
</dbReference>
<dbReference type="GeneID" id="20086520"/>
<accession>A0A024TVA8</accession>
<proteinExistence type="predicted"/>
<dbReference type="VEuPathDB" id="FungiDB:H310_09470"/>
<organism evidence="2">
    <name type="scientific">Aphanomyces invadans</name>
    <dbReference type="NCBI Taxonomy" id="157072"/>
    <lineage>
        <taxon>Eukaryota</taxon>
        <taxon>Sar</taxon>
        <taxon>Stramenopiles</taxon>
        <taxon>Oomycota</taxon>
        <taxon>Saprolegniomycetes</taxon>
        <taxon>Saprolegniales</taxon>
        <taxon>Verrucalvaceae</taxon>
        <taxon>Aphanomyces</taxon>
    </lineage>
</organism>
<dbReference type="AlphaFoldDB" id="A0A024TVA8"/>
<feature type="region of interest" description="Disordered" evidence="1">
    <location>
        <begin position="45"/>
        <end position="78"/>
    </location>
</feature>
<protein>
    <submittedName>
        <fullName evidence="2">Uncharacterized protein</fullName>
    </submittedName>
</protein>
<gene>
    <name evidence="2" type="ORF">H310_09470</name>
</gene>
<evidence type="ECO:0000313" key="2">
    <source>
        <dbReference type="EMBL" id="ETV97566.1"/>
    </source>
</evidence>
<name>A0A024TVA8_9STRA</name>
<evidence type="ECO:0000256" key="1">
    <source>
        <dbReference type="SAM" id="MobiDB-lite"/>
    </source>
</evidence>
<reference evidence="2" key="1">
    <citation type="submission" date="2013-12" db="EMBL/GenBank/DDBJ databases">
        <title>The Genome Sequence of Aphanomyces invadans NJM9701.</title>
        <authorList>
            <consortium name="The Broad Institute Genomics Platform"/>
            <person name="Russ C."/>
            <person name="Tyler B."/>
            <person name="van West P."/>
            <person name="Dieguez-Uribeondo J."/>
            <person name="Young S.K."/>
            <person name="Zeng Q."/>
            <person name="Gargeya S."/>
            <person name="Fitzgerald M."/>
            <person name="Abouelleil A."/>
            <person name="Alvarado L."/>
            <person name="Chapman S.B."/>
            <person name="Gainer-Dewar J."/>
            <person name="Goldberg J."/>
            <person name="Griggs A."/>
            <person name="Gujja S."/>
            <person name="Hansen M."/>
            <person name="Howarth C."/>
            <person name="Imamovic A."/>
            <person name="Ireland A."/>
            <person name="Larimer J."/>
            <person name="McCowan C."/>
            <person name="Murphy C."/>
            <person name="Pearson M."/>
            <person name="Poon T.W."/>
            <person name="Priest M."/>
            <person name="Roberts A."/>
            <person name="Saif S."/>
            <person name="Shea T."/>
            <person name="Sykes S."/>
            <person name="Wortman J."/>
            <person name="Nusbaum C."/>
            <person name="Birren B."/>
        </authorList>
    </citation>
    <scope>NUCLEOTIDE SEQUENCE [LARGE SCALE GENOMIC DNA]</scope>
    <source>
        <strain evidence="2">NJM9701</strain>
    </source>
</reference>
<feature type="compositionally biased region" description="Basic and acidic residues" evidence="1">
    <location>
        <begin position="64"/>
        <end position="78"/>
    </location>
</feature>
<dbReference type="RefSeq" id="XP_008873775.1">
    <property type="nucleotide sequence ID" value="XM_008875553.1"/>
</dbReference>
<sequence>MINLKGSEAPRRDYLCIRALGNILLGMLGQDVRFVLSDLNRDDDCNDTSKPCKEEHPVSSSARRSQESCPKDQERETDHGAVQNDCCQWHEDEVEPTVAAAHDLVIVLFDLAGGGHCPLCRRLGGLDIFHCIVVGVRLDVHRALRFRNVREGVLGC</sequence>